<sequence length="110" mass="12052">MGIGSGGTVTGVGKYPKEKNPNAKIYGVEPGKANILNGGKPGLHQITGNGVGFKPDILDMDIMEKVLEVKGEDAVKMALQEGLPADYIEVLLNLWNFRMWGYHQLPTRWQ</sequence>
<dbReference type="SUPFAM" id="SSF53686">
    <property type="entry name" value="Tryptophan synthase beta subunit-like PLP-dependent enzymes"/>
    <property type="match status" value="1"/>
</dbReference>
<feature type="compositionally biased region" description="Gly residues" evidence="1">
    <location>
        <begin position="1"/>
        <end position="10"/>
    </location>
</feature>
<dbReference type="Gene3D" id="3.40.50.1100">
    <property type="match status" value="1"/>
</dbReference>
<dbReference type="OMA" id="FRMWGYH"/>
<reference evidence="4" key="2">
    <citation type="journal article" date="2017" name="Nat. Plants">
        <title>The Aegilops tauschii genome reveals multiple impacts of transposons.</title>
        <authorList>
            <person name="Zhao G."/>
            <person name="Zou C."/>
            <person name="Li K."/>
            <person name="Wang K."/>
            <person name="Li T."/>
            <person name="Gao L."/>
            <person name="Zhang X."/>
            <person name="Wang H."/>
            <person name="Yang Z."/>
            <person name="Liu X."/>
            <person name="Jiang W."/>
            <person name="Mao L."/>
            <person name="Kong X."/>
            <person name="Jiao Y."/>
            <person name="Jia J."/>
        </authorList>
    </citation>
    <scope>NUCLEOTIDE SEQUENCE [LARGE SCALE GENOMIC DNA]</scope>
    <source>
        <strain evidence="4">cv. AL8/78</strain>
    </source>
</reference>
<reference evidence="3" key="3">
    <citation type="journal article" date="2017" name="Nature">
        <title>Genome sequence of the progenitor of the wheat D genome Aegilops tauschii.</title>
        <authorList>
            <person name="Luo M.C."/>
            <person name="Gu Y.Q."/>
            <person name="Puiu D."/>
            <person name="Wang H."/>
            <person name="Twardziok S.O."/>
            <person name="Deal K.R."/>
            <person name="Huo N."/>
            <person name="Zhu T."/>
            <person name="Wang L."/>
            <person name="Wang Y."/>
            <person name="McGuire P.E."/>
            <person name="Liu S."/>
            <person name="Long H."/>
            <person name="Ramasamy R.K."/>
            <person name="Rodriguez J.C."/>
            <person name="Van S.L."/>
            <person name="Yuan L."/>
            <person name="Wang Z."/>
            <person name="Xia Z."/>
            <person name="Xiao L."/>
            <person name="Anderson O.D."/>
            <person name="Ouyang S."/>
            <person name="Liang Y."/>
            <person name="Zimin A.V."/>
            <person name="Pertea G."/>
            <person name="Qi P."/>
            <person name="Bennetzen J.L."/>
            <person name="Dai X."/>
            <person name="Dawson M.W."/>
            <person name="Muller H.G."/>
            <person name="Kugler K."/>
            <person name="Rivarola-Duarte L."/>
            <person name="Spannagl M."/>
            <person name="Mayer K.F.X."/>
            <person name="Lu F.H."/>
            <person name="Bevan M.W."/>
            <person name="Leroy P."/>
            <person name="Li P."/>
            <person name="You F.M."/>
            <person name="Sun Q."/>
            <person name="Liu Z."/>
            <person name="Lyons E."/>
            <person name="Wicker T."/>
            <person name="Salzberg S.L."/>
            <person name="Devos K.M."/>
            <person name="Dvorak J."/>
        </authorList>
    </citation>
    <scope>NUCLEOTIDE SEQUENCE [LARGE SCALE GENOMIC DNA]</scope>
    <source>
        <strain evidence="3">cv. AL8/78</strain>
    </source>
</reference>
<dbReference type="GeneID" id="109753012"/>
<dbReference type="InterPro" id="IPR050214">
    <property type="entry name" value="Cys_Synth/Cystath_Beta-Synth"/>
</dbReference>
<dbReference type="PANTHER" id="PTHR10314">
    <property type="entry name" value="CYSTATHIONINE BETA-SYNTHASE"/>
    <property type="match status" value="1"/>
</dbReference>
<evidence type="ECO:0000259" key="2">
    <source>
        <dbReference type="Pfam" id="PF00291"/>
    </source>
</evidence>
<dbReference type="RefSeq" id="XP_020167533.1">
    <property type="nucleotide sequence ID" value="XM_020311944.3"/>
</dbReference>
<dbReference type="Pfam" id="PF00291">
    <property type="entry name" value="PALP"/>
    <property type="match status" value="1"/>
</dbReference>
<evidence type="ECO:0000313" key="4">
    <source>
        <dbReference type="Proteomes" id="UP000015105"/>
    </source>
</evidence>
<dbReference type="Proteomes" id="UP000015105">
    <property type="component" value="Chromosome 5D"/>
</dbReference>
<reference evidence="3" key="4">
    <citation type="submission" date="2019-03" db="UniProtKB">
        <authorList>
            <consortium name="EnsemblPlants"/>
        </authorList>
    </citation>
    <scope>IDENTIFICATION</scope>
</reference>
<dbReference type="InterPro" id="IPR001926">
    <property type="entry name" value="TrpB-like_PALP"/>
</dbReference>
<feature type="region of interest" description="Disordered" evidence="1">
    <location>
        <begin position="1"/>
        <end position="20"/>
    </location>
</feature>
<reference evidence="4" key="1">
    <citation type="journal article" date="2014" name="Science">
        <title>Ancient hybridizations among the ancestral genomes of bread wheat.</title>
        <authorList>
            <consortium name="International Wheat Genome Sequencing Consortium,"/>
            <person name="Marcussen T."/>
            <person name="Sandve S.R."/>
            <person name="Heier L."/>
            <person name="Spannagl M."/>
            <person name="Pfeifer M."/>
            <person name="Jakobsen K.S."/>
            <person name="Wulff B.B."/>
            <person name="Steuernagel B."/>
            <person name="Mayer K.F."/>
            <person name="Olsen O.A."/>
        </authorList>
    </citation>
    <scope>NUCLEOTIDE SEQUENCE [LARGE SCALE GENOMIC DNA]</scope>
    <source>
        <strain evidence="4">cv. AL8/78</strain>
    </source>
</reference>
<dbReference type="EnsemblPlants" id="AET5Gv20943900.4">
    <property type="protein sequence ID" value="AET5Gv20943900.4"/>
    <property type="gene ID" value="AET5Gv20943900"/>
</dbReference>
<dbReference type="InterPro" id="IPR036052">
    <property type="entry name" value="TrpB-like_PALP_sf"/>
</dbReference>
<dbReference type="Gramene" id="AET5Gv20943900.4">
    <property type="protein sequence ID" value="AET5Gv20943900.4"/>
    <property type="gene ID" value="AET5Gv20943900"/>
</dbReference>
<dbReference type="OrthoDB" id="10259545at2759"/>
<dbReference type="KEGG" id="ats:109753012"/>
<accession>A0A453LXN5</accession>
<evidence type="ECO:0000313" key="3">
    <source>
        <dbReference type="EnsemblPlants" id="AET5Gv20943900.4"/>
    </source>
</evidence>
<evidence type="ECO:0000256" key="1">
    <source>
        <dbReference type="SAM" id="MobiDB-lite"/>
    </source>
</evidence>
<reference evidence="3" key="5">
    <citation type="journal article" date="2021" name="G3 (Bethesda)">
        <title>Aegilops tauschii genome assembly Aet v5.0 features greater sequence contiguity and improved annotation.</title>
        <authorList>
            <person name="Wang L."/>
            <person name="Zhu T."/>
            <person name="Rodriguez J.C."/>
            <person name="Deal K.R."/>
            <person name="Dubcovsky J."/>
            <person name="McGuire P.E."/>
            <person name="Lux T."/>
            <person name="Spannagl M."/>
            <person name="Mayer K.F.X."/>
            <person name="Baldrich P."/>
            <person name="Meyers B.C."/>
            <person name="Huo N."/>
            <person name="Gu Y.Q."/>
            <person name="Zhou H."/>
            <person name="Devos K.M."/>
            <person name="Bennetzen J.L."/>
            <person name="Unver T."/>
            <person name="Budak H."/>
            <person name="Gulick P.J."/>
            <person name="Galiba G."/>
            <person name="Kalapos B."/>
            <person name="Nelson D.R."/>
            <person name="Li P."/>
            <person name="You F.M."/>
            <person name="Luo M.C."/>
            <person name="Dvorak J."/>
        </authorList>
    </citation>
    <scope>NUCLEOTIDE SEQUENCE [LARGE SCALE GENOMIC DNA]</scope>
    <source>
        <strain evidence="3">cv. AL8/78</strain>
    </source>
</reference>
<dbReference type="AlphaFoldDB" id="A0A453LXN5"/>
<feature type="domain" description="Tryptophan synthase beta chain-like PALP" evidence="2">
    <location>
        <begin position="2"/>
        <end position="79"/>
    </location>
</feature>
<protein>
    <recommendedName>
        <fullName evidence="2">Tryptophan synthase beta chain-like PALP domain-containing protein</fullName>
    </recommendedName>
</protein>
<name>A0A453LXN5_AEGTS</name>
<organism evidence="3 4">
    <name type="scientific">Aegilops tauschii subsp. strangulata</name>
    <name type="common">Goatgrass</name>
    <dbReference type="NCBI Taxonomy" id="200361"/>
    <lineage>
        <taxon>Eukaryota</taxon>
        <taxon>Viridiplantae</taxon>
        <taxon>Streptophyta</taxon>
        <taxon>Embryophyta</taxon>
        <taxon>Tracheophyta</taxon>
        <taxon>Spermatophyta</taxon>
        <taxon>Magnoliopsida</taxon>
        <taxon>Liliopsida</taxon>
        <taxon>Poales</taxon>
        <taxon>Poaceae</taxon>
        <taxon>BOP clade</taxon>
        <taxon>Pooideae</taxon>
        <taxon>Triticodae</taxon>
        <taxon>Triticeae</taxon>
        <taxon>Triticinae</taxon>
        <taxon>Aegilops</taxon>
    </lineage>
</organism>
<keyword evidence="4" id="KW-1185">Reference proteome</keyword>
<proteinExistence type="predicted"/>